<dbReference type="Pfam" id="PF06530">
    <property type="entry name" value="Phage_antitermQ"/>
    <property type="match status" value="1"/>
</dbReference>
<dbReference type="Proteomes" id="UP000255164">
    <property type="component" value="Unassembled WGS sequence"/>
</dbReference>
<protein>
    <submittedName>
        <fullName evidence="5">Putative antitermination phage protein</fullName>
    </submittedName>
</protein>
<dbReference type="GO" id="GO:0060567">
    <property type="term" value="P:negative regulation of termination of DNA-templated transcription"/>
    <property type="evidence" value="ECO:0007669"/>
    <property type="project" value="InterPro"/>
</dbReference>
<evidence type="ECO:0000256" key="4">
    <source>
        <dbReference type="ARBA" id="ARBA00023163"/>
    </source>
</evidence>
<dbReference type="RefSeq" id="WP_015967628.1">
    <property type="nucleotide sequence ID" value="NZ_BNCV01000041.1"/>
</dbReference>
<comment type="similarity">
    <text evidence="1">Belongs to the phage antitermination Q type 1 family.</text>
</comment>
<gene>
    <name evidence="5" type="primary">Q_2</name>
    <name evidence="5" type="ORF">NCTC10082_04609</name>
</gene>
<evidence type="ECO:0000256" key="1">
    <source>
        <dbReference type="ARBA" id="ARBA00010234"/>
    </source>
</evidence>
<proteinExistence type="inferred from homology"/>
<organism evidence="5 6">
    <name type="scientific">Escherichia coli</name>
    <dbReference type="NCBI Taxonomy" id="562"/>
    <lineage>
        <taxon>Bacteria</taxon>
        <taxon>Pseudomonadati</taxon>
        <taxon>Pseudomonadota</taxon>
        <taxon>Gammaproteobacteria</taxon>
        <taxon>Enterobacterales</taxon>
        <taxon>Enterobacteriaceae</taxon>
        <taxon>Escherichia</taxon>
    </lineage>
</organism>
<evidence type="ECO:0000256" key="2">
    <source>
        <dbReference type="ARBA" id="ARBA00023015"/>
    </source>
</evidence>
<keyword evidence="4" id="KW-0804">Transcription</keyword>
<dbReference type="AlphaFoldDB" id="A0A2S8JK02"/>
<reference evidence="5 6" key="1">
    <citation type="submission" date="2018-06" db="EMBL/GenBank/DDBJ databases">
        <authorList>
            <consortium name="Pathogen Informatics"/>
            <person name="Doyle S."/>
        </authorList>
    </citation>
    <scope>NUCLEOTIDE SEQUENCE [LARGE SCALE GENOMIC DNA]</scope>
    <source>
        <strain evidence="5 6">NCTC10082</strain>
    </source>
</reference>
<accession>A0A2S8JK02</accession>
<evidence type="ECO:0000256" key="3">
    <source>
        <dbReference type="ARBA" id="ARBA00023125"/>
    </source>
</evidence>
<dbReference type="EMBL" id="UFZA01000002">
    <property type="protein sequence ID" value="STE71734.1"/>
    <property type="molecule type" value="Genomic_DNA"/>
</dbReference>
<evidence type="ECO:0000313" key="6">
    <source>
        <dbReference type="Proteomes" id="UP000255164"/>
    </source>
</evidence>
<evidence type="ECO:0000313" key="5">
    <source>
        <dbReference type="EMBL" id="STE71734.1"/>
    </source>
</evidence>
<name>A0A2S8JK02_ECOLX</name>
<dbReference type="InterPro" id="IPR010534">
    <property type="entry name" value="Phage_933W_GpQ"/>
</dbReference>
<dbReference type="GO" id="GO:0003677">
    <property type="term" value="F:DNA binding"/>
    <property type="evidence" value="ECO:0007669"/>
    <property type="project" value="UniProtKB-KW"/>
</dbReference>
<sequence length="126" mass="13897">MRDIQMVLERWGAWAANEGGSVYYSPIAAGFKSILPFSGKVRPICSDDDGLIISSAMNALKKKDPYLCTLLELHYIHSISARNIAKRQGISHTQILKRLQKAEGFIDGCLSIMNVKLDVDGALHHG</sequence>
<keyword evidence="3" id="KW-0238">DNA-binding</keyword>
<keyword evidence="2" id="KW-0805">Transcription regulation</keyword>